<dbReference type="GO" id="GO:0017056">
    <property type="term" value="F:structural constituent of nuclear pore"/>
    <property type="evidence" value="ECO:0007669"/>
    <property type="project" value="TreeGrafter"/>
</dbReference>
<dbReference type="PANTHER" id="PTHR23193">
    <property type="entry name" value="NUCLEAR PORE COMPLEX PROTEIN NUP"/>
    <property type="match status" value="1"/>
</dbReference>
<evidence type="ECO:0000256" key="3">
    <source>
        <dbReference type="ARBA" id="ARBA00023242"/>
    </source>
</evidence>
<dbReference type="Pfam" id="PF16755">
    <property type="entry name" value="Beta-prop_NUP159_NUP214"/>
    <property type="match status" value="1"/>
</dbReference>
<dbReference type="InterPro" id="IPR026054">
    <property type="entry name" value="Nucleoporin"/>
</dbReference>
<evidence type="ECO:0000313" key="7">
    <source>
        <dbReference type="Proteomes" id="UP001353858"/>
    </source>
</evidence>
<reference evidence="7" key="1">
    <citation type="submission" date="2023-01" db="EMBL/GenBank/DDBJ databases">
        <title>Key to firefly adult light organ development and bioluminescence: homeobox transcription factors regulate luciferase expression and transportation to peroxisome.</title>
        <authorList>
            <person name="Fu X."/>
        </authorList>
    </citation>
    <scope>NUCLEOTIDE SEQUENCE [LARGE SCALE GENOMIC DNA]</scope>
</reference>
<feature type="domain" description="Nucleoporin Nup159/Nup146 N-terminal" evidence="5">
    <location>
        <begin position="73"/>
        <end position="378"/>
    </location>
</feature>
<dbReference type="PANTHER" id="PTHR23193:SF46">
    <property type="entry name" value="NUCLEAR PORE COMPLEX PROTEIN NUP214"/>
    <property type="match status" value="1"/>
</dbReference>
<sequence>MTKPAPNPIDIQDFQFKLHCRLKVFSNDNNDSFKKPCHILTSASCFGLIFVGTTSPAFKVIRISDIEILVHKENDEADYKCRTVPLTSIPIQLSVNCDSTKLAVVVEKNGCMVAIIYDVLSFFRKDISIVQEVRLSTSPGVDVVETTWNPTLPNVFTACKSDGTLGVYEFKETGIDINELPAESQASCMCWSPKGKQIAVGSANGKITQYKPDLKAMKVINAPPLDGSYSVVAIQWISSFQFIAVYKCTSSDAGSTLLVIDAPKTGDVTYTNYEDICYSCGNTRPVQFYTIHEPLWNILLVASSNSMEVGVLGNEKEQWTQWILTDSARAELPLSSSKQDTLPVGLTLDKSAVEPVIWGEHSLPPAPFLFLLSHYGVLCCFRVINIKNGVLNICQTPKPLSDVSGLNMFVSTAKLTPNVQTVTAEVSKPVPPPQISQAVLTPPKEVPPPPKDLSFNPQASLFASSAASSFFGTTTESTTKPNISTKTAPIKLETQQTLVTPKVQSPSSILTTTIASSVHSVETKIDQEETDILISKLIREECEALEKELKLLLYKGNSVKVELGTDGEAVKVVQDTDSIQSFLTEVIETSTVQAAEVHSLKQGLVQTWAWYEDARSRYLQIQDSTLDTLFRIQQLDPVSQRYMNDIQYLTYYLESQLLQAGKVLDEQWECFQDSCKKISRLKIPTVETIYQTMVRQTAIHQKQKYVLKDISSRIRAQRSKVNGRSLFVSLNNVEQLQKDLLQLQLDPSNILCAQFDRVLETHQKFTSSKIKKLEKILSEKEITHISVNKPQLSNTSLYTLLNNSASQSRRVENDATHLGAALSPISANKTVPAAPRIINFVQSTPMTAVTIPAKTEKLTTNFDNTSLVKSVPTSIFANIDVSKAQEDKASFDFTANIKKNFTFTSKPNTVMNENKLTAPQTNNSLTSKPETTFSFAISTGPVSVPASTVASLLPVGFESVTTPSFTSIFGSSKPSTSTTKITPSVTVTSGTEINKSISSTASSAFVPTTQLAFTFTAKCNPTATPSTTNLATKPSSTAFSFIASSSETPQTPTFLKADPFASNTVKNIVSPKPSLSTLSSDSTSSTTSFFKATSTNPSTTTISSSKTFTNVFPSITTTSATTPTQSLSSDKLVNLFGTTSAFSFSNTDSQSSVFTFKTSTLQDNQNSNSQSSLSSPTTIFAPVTKTTSQATIFGSTSKPAFSSENTTTASNSVFSPVTTSGTATLSTYAEADSTNTSKSESLFITPTTTTTSSTSVFGGLINTSTTGSANVTTTGTLLFGTTTITTTVSSVFGNASTPKSIFGTANSNIFENKTTVASAPSVSESGVNSTTTSTVNIFGNKVATIASSTPIIFGSTVITTTPPVSSLIGSTAAVTTTSAPSVFGTTSVAATTTAPTSSLFGIKTIPPVTSGSTIFGGSAAVTTTTTSLFGVVVSTSSLQTQLTNTPAATTTTTLSASTFGVPPTTSPLFGTLPTTTSTPIFGSVPGFGTTTTSIFGQPTTTASLFSTPKSSVFGEPVKTSSGPFGGQTNAFESTPSVFGAAPVFGTPVTTAGNIFGSTNSTTSTFGAGGSIFGGAATTNTGFPQTPTSSFSFSAAAANIPNTGFSKPAFGFGASQGSADGGSFSFNNLNMGASTTTPNASFGQSPSANPFAKSSTQDQKPFGGGSLFGTPSSTTASIFGGGSSSVFGNANTQPSQAFGMNPGFGANPTFGQSPAFGQSTFGSSFGSPQQATSFSGGTGQSVAQTGFGGFGQAQQKSPGFGSAPVFGGSPTGFGAPPSFGGTATTGFGASPAFGSPGKVFGEPANTTGFSTATQQNSTFANLATQNTIGFGALAQQSPTLPAAAPFQSSSFSTWR</sequence>
<comment type="caution">
    <text evidence="6">The sequence shown here is derived from an EMBL/GenBank/DDBJ whole genome shotgun (WGS) entry which is preliminary data.</text>
</comment>
<dbReference type="SUPFAM" id="SSF117289">
    <property type="entry name" value="Nucleoporin domain"/>
    <property type="match status" value="1"/>
</dbReference>
<dbReference type="InterPro" id="IPR015943">
    <property type="entry name" value="WD40/YVTN_repeat-like_dom_sf"/>
</dbReference>
<evidence type="ECO:0000256" key="4">
    <source>
        <dbReference type="SAM" id="MobiDB-lite"/>
    </source>
</evidence>
<evidence type="ECO:0000259" key="5">
    <source>
        <dbReference type="Pfam" id="PF16755"/>
    </source>
</evidence>
<protein>
    <recommendedName>
        <fullName evidence="5">Nucleoporin Nup159/Nup146 N-terminal domain-containing protein</fullName>
    </recommendedName>
</protein>
<keyword evidence="3" id="KW-0539">Nucleus</keyword>
<keyword evidence="7" id="KW-1185">Reference proteome</keyword>
<dbReference type="GO" id="GO:0005643">
    <property type="term" value="C:nuclear pore"/>
    <property type="evidence" value="ECO:0007669"/>
    <property type="project" value="TreeGrafter"/>
</dbReference>
<evidence type="ECO:0000256" key="1">
    <source>
        <dbReference type="ARBA" id="ARBA00004123"/>
    </source>
</evidence>
<dbReference type="Proteomes" id="UP001353858">
    <property type="component" value="Unassembled WGS sequence"/>
</dbReference>
<accession>A0AAN7PCM8</accession>
<evidence type="ECO:0000256" key="2">
    <source>
        <dbReference type="ARBA" id="ARBA00022448"/>
    </source>
</evidence>
<feature type="region of interest" description="Disordered" evidence="4">
    <location>
        <begin position="1704"/>
        <end position="1786"/>
    </location>
</feature>
<evidence type="ECO:0000313" key="6">
    <source>
        <dbReference type="EMBL" id="KAK4879776.1"/>
    </source>
</evidence>
<dbReference type="InterPro" id="IPR039462">
    <property type="entry name" value="Nup159/Nup146_N"/>
</dbReference>
<dbReference type="Gene3D" id="2.130.10.10">
    <property type="entry name" value="YVTN repeat-like/Quinoprotein amine dehydrogenase"/>
    <property type="match status" value="1"/>
</dbReference>
<feature type="compositionally biased region" description="Polar residues" evidence="4">
    <location>
        <begin position="1636"/>
        <end position="1658"/>
    </location>
</feature>
<name>A0AAN7PCM8_9COLE</name>
<keyword evidence="2" id="KW-0813">Transport</keyword>
<dbReference type="GO" id="GO:0008139">
    <property type="term" value="F:nuclear localization sequence binding"/>
    <property type="evidence" value="ECO:0007669"/>
    <property type="project" value="TreeGrafter"/>
</dbReference>
<dbReference type="GO" id="GO:0006405">
    <property type="term" value="P:RNA export from nucleus"/>
    <property type="evidence" value="ECO:0007669"/>
    <property type="project" value="TreeGrafter"/>
</dbReference>
<feature type="region of interest" description="Disordered" evidence="4">
    <location>
        <begin position="1636"/>
        <end position="1667"/>
    </location>
</feature>
<organism evidence="6 7">
    <name type="scientific">Aquatica leii</name>
    <dbReference type="NCBI Taxonomy" id="1421715"/>
    <lineage>
        <taxon>Eukaryota</taxon>
        <taxon>Metazoa</taxon>
        <taxon>Ecdysozoa</taxon>
        <taxon>Arthropoda</taxon>
        <taxon>Hexapoda</taxon>
        <taxon>Insecta</taxon>
        <taxon>Pterygota</taxon>
        <taxon>Neoptera</taxon>
        <taxon>Endopterygota</taxon>
        <taxon>Coleoptera</taxon>
        <taxon>Polyphaga</taxon>
        <taxon>Elateriformia</taxon>
        <taxon>Elateroidea</taxon>
        <taxon>Lampyridae</taxon>
        <taxon>Luciolinae</taxon>
        <taxon>Aquatica</taxon>
    </lineage>
</organism>
<dbReference type="GO" id="GO:0006606">
    <property type="term" value="P:protein import into nucleus"/>
    <property type="evidence" value="ECO:0007669"/>
    <property type="project" value="TreeGrafter"/>
</dbReference>
<comment type="subcellular location">
    <subcellularLocation>
        <location evidence="1">Nucleus</location>
    </subcellularLocation>
</comment>
<feature type="compositionally biased region" description="Low complexity" evidence="4">
    <location>
        <begin position="1715"/>
        <end position="1729"/>
    </location>
</feature>
<feature type="compositionally biased region" description="Low complexity" evidence="4">
    <location>
        <begin position="1773"/>
        <end position="1786"/>
    </location>
</feature>
<gene>
    <name evidence="6" type="ORF">RN001_007922</name>
</gene>
<proteinExistence type="predicted"/>
<dbReference type="EMBL" id="JARPUR010000003">
    <property type="protein sequence ID" value="KAK4879776.1"/>
    <property type="molecule type" value="Genomic_DNA"/>
</dbReference>